<geneLocation type="plasmid" evidence="1 2">
    <name>pSmeSM11d</name>
</geneLocation>
<sequence>MRIQMISNLESPLINEALRLYHQRFPSVTWVMGVQNSQDTVKRIQREKCGIGLCLLSRPMGLEPMAVLSQSRQRGSTRRSARPVFGLLRKSRGFQ</sequence>
<reference evidence="1 2" key="1">
    <citation type="journal article" date="2011" name="J. Biotechnol.">
        <title>The complete genome sequence of the dominant Sinorhizobium meliloti field isolate SM11 extends the S. meliloti pan-genome.</title>
        <authorList>
            <person name="Schneiker-Bekel S."/>
            <person name="Wibberg D."/>
            <person name="Bekel T."/>
            <person name="Blom J."/>
            <person name="Linke B."/>
            <person name="Neuweger H."/>
            <person name="Stiens M."/>
            <person name="Vorholter F.J."/>
            <person name="Weidner S."/>
            <person name="Goesmann A."/>
            <person name="Puhler A."/>
            <person name="Schluter A."/>
        </authorList>
    </citation>
    <scope>NUCLEOTIDE SEQUENCE [LARGE SCALE GENOMIC DNA]</scope>
    <source>
        <strain evidence="1 2">SM11</strain>
        <plasmid evidence="2">pSmeSM11d</plasmid>
    </source>
</reference>
<proteinExistence type="predicted"/>
<dbReference type="Proteomes" id="UP000009045">
    <property type="component" value="Plasmid pSmeSM11d"/>
</dbReference>
<accession>F7XJK7</accession>
<keyword evidence="1" id="KW-0614">Plasmid</keyword>
<name>F7XJK7_SINMM</name>
<protein>
    <submittedName>
        <fullName evidence="1">Transcriptional regulator, LysR family protein</fullName>
    </submittedName>
</protein>
<dbReference type="HOGENOM" id="CLU_2371267_0_0_5"/>
<dbReference type="KEGG" id="smx:SM11_pD0352"/>
<organism evidence="1 2">
    <name type="scientific">Sinorhizobium meliloti (strain SM11)</name>
    <dbReference type="NCBI Taxonomy" id="707241"/>
    <lineage>
        <taxon>Bacteria</taxon>
        <taxon>Pseudomonadati</taxon>
        <taxon>Pseudomonadota</taxon>
        <taxon>Alphaproteobacteria</taxon>
        <taxon>Hyphomicrobiales</taxon>
        <taxon>Rhizobiaceae</taxon>
        <taxon>Sinorhizobium/Ensifer group</taxon>
        <taxon>Sinorhizobium</taxon>
    </lineage>
</organism>
<dbReference type="EMBL" id="CP001832">
    <property type="protein sequence ID" value="AEH83185.1"/>
    <property type="molecule type" value="Genomic_DNA"/>
</dbReference>
<evidence type="ECO:0000313" key="1">
    <source>
        <dbReference type="EMBL" id="AEH83185.1"/>
    </source>
</evidence>
<dbReference type="AlphaFoldDB" id="F7XJK7"/>
<evidence type="ECO:0000313" key="2">
    <source>
        <dbReference type="Proteomes" id="UP000009045"/>
    </source>
</evidence>
<gene>
    <name evidence="1" type="ordered locus">SM11_pD0352</name>
</gene>